<comment type="catalytic activity">
    <reaction evidence="10">
        <text>O-phospho-L-homoserine + H2O = L-threonine + phosphate</text>
        <dbReference type="Rhea" id="RHEA:10840"/>
        <dbReference type="ChEBI" id="CHEBI:15377"/>
        <dbReference type="ChEBI" id="CHEBI:43474"/>
        <dbReference type="ChEBI" id="CHEBI:57590"/>
        <dbReference type="ChEBI" id="CHEBI:57926"/>
        <dbReference type="EC" id="4.2.3.1"/>
    </reaction>
</comment>
<evidence type="ECO:0000256" key="8">
    <source>
        <dbReference type="ARBA" id="ARBA00022898"/>
    </source>
</evidence>
<reference evidence="14" key="2">
    <citation type="submission" date="2024-05" db="EMBL/GenBank/DDBJ databases">
        <title>Rhodohalobacter halophilus gen. nov., sp. nov., a moderately halophilic member of the family Balneolaceae.</title>
        <authorList>
            <person name="Xia J."/>
        </authorList>
    </citation>
    <scope>NUCLEOTIDE SEQUENCE</scope>
    <source>
        <strain evidence="14">WB101</strain>
    </source>
</reference>
<keyword evidence="8" id="KW-0663">Pyridoxal phosphate</keyword>
<dbReference type="PROSITE" id="PS00165">
    <property type="entry name" value="DEHYDRATASE_SER_THR"/>
    <property type="match status" value="1"/>
</dbReference>
<evidence type="ECO:0000256" key="6">
    <source>
        <dbReference type="ARBA" id="ARBA00022605"/>
    </source>
</evidence>
<dbReference type="EMBL" id="JAKLWS010000004">
    <property type="protein sequence ID" value="MCG2587945.1"/>
    <property type="molecule type" value="Genomic_DNA"/>
</dbReference>
<evidence type="ECO:0000256" key="10">
    <source>
        <dbReference type="ARBA" id="ARBA00049144"/>
    </source>
</evidence>
<dbReference type="PANTHER" id="PTHR42690">
    <property type="entry name" value="THREONINE SYNTHASE FAMILY MEMBER"/>
    <property type="match status" value="1"/>
</dbReference>
<evidence type="ECO:0000256" key="1">
    <source>
        <dbReference type="ARBA" id="ARBA00001933"/>
    </source>
</evidence>
<keyword evidence="6" id="KW-0028">Amino-acid biosynthesis</keyword>
<evidence type="ECO:0000256" key="11">
    <source>
        <dbReference type="NCBIfam" id="TIGR00260"/>
    </source>
</evidence>
<evidence type="ECO:0000256" key="7">
    <source>
        <dbReference type="ARBA" id="ARBA00022697"/>
    </source>
</evidence>
<dbReference type="GO" id="GO:0004795">
    <property type="term" value="F:threonine synthase activity"/>
    <property type="evidence" value="ECO:0007669"/>
    <property type="project" value="UniProtKB-EC"/>
</dbReference>
<dbReference type="Gene3D" id="3.40.50.1100">
    <property type="match status" value="2"/>
</dbReference>
<dbReference type="CDD" id="cd01560">
    <property type="entry name" value="Thr-synth_2"/>
    <property type="match status" value="1"/>
</dbReference>
<proteinExistence type="inferred from homology"/>
<evidence type="ECO:0000256" key="2">
    <source>
        <dbReference type="ARBA" id="ARBA00004979"/>
    </source>
</evidence>
<dbReference type="RefSeq" id="WP_237852788.1">
    <property type="nucleotide sequence ID" value="NZ_JAKLWS010000004.1"/>
</dbReference>
<dbReference type="InterPro" id="IPR001926">
    <property type="entry name" value="TrpB-like_PALP"/>
</dbReference>
<comment type="cofactor">
    <cofactor evidence="1">
        <name>pyridoxal 5'-phosphate</name>
        <dbReference type="ChEBI" id="CHEBI:597326"/>
    </cofactor>
</comment>
<keyword evidence="9 14" id="KW-0456">Lyase</keyword>
<dbReference type="Gene3D" id="3.90.1380.10">
    <property type="entry name" value="Threonine synthase, N-terminal domain"/>
    <property type="match status" value="1"/>
</dbReference>
<accession>A0ABS9KAT3</accession>
<dbReference type="Pfam" id="PF00291">
    <property type="entry name" value="PALP"/>
    <property type="match status" value="1"/>
</dbReference>
<evidence type="ECO:0000313" key="14">
    <source>
        <dbReference type="EMBL" id="MCG2587945.1"/>
    </source>
</evidence>
<dbReference type="NCBIfam" id="TIGR00260">
    <property type="entry name" value="thrC"/>
    <property type="match status" value="1"/>
</dbReference>
<evidence type="ECO:0000256" key="4">
    <source>
        <dbReference type="ARBA" id="ARBA00013028"/>
    </source>
</evidence>
<dbReference type="InterPro" id="IPR029144">
    <property type="entry name" value="Thr_synth_N"/>
</dbReference>
<evidence type="ECO:0000256" key="5">
    <source>
        <dbReference type="ARBA" id="ARBA00018679"/>
    </source>
</evidence>
<dbReference type="SUPFAM" id="SSF53686">
    <property type="entry name" value="Tryptophan synthase beta subunit-like PLP-dependent enzymes"/>
    <property type="match status" value="1"/>
</dbReference>
<evidence type="ECO:0000259" key="13">
    <source>
        <dbReference type="Pfam" id="PF14821"/>
    </source>
</evidence>
<evidence type="ECO:0000256" key="9">
    <source>
        <dbReference type="ARBA" id="ARBA00023239"/>
    </source>
</evidence>
<dbReference type="Pfam" id="PF14821">
    <property type="entry name" value="Thr_synth_N"/>
    <property type="match status" value="1"/>
</dbReference>
<dbReference type="Proteomes" id="UP001165366">
    <property type="component" value="Unassembled WGS sequence"/>
</dbReference>
<dbReference type="InterPro" id="IPR000634">
    <property type="entry name" value="Ser/Thr_deHydtase_PyrdxlP-BS"/>
</dbReference>
<name>A0ABS9KAT3_9BACT</name>
<dbReference type="InterPro" id="IPR036052">
    <property type="entry name" value="TrpB-like_PALP_sf"/>
</dbReference>
<sequence length="435" mass="48701">MKFISTNKNSNPVTFLEAMRKGLAPDGGLYMPEEIPVLPDSFWSSLKELSFNEIAFEMAKPYFGEELSDEKLNSVINDAFNFPVPITPVEGNNFVLELFHGPTLAFKDFGARFMARLFSEQARKDQQEVTILVATSGDTGSAVAHGFYKVDGVKVCLLFPKGKVSNLQEQQMATLGENVTALEVEGVFDDCQRLVKQAFIDDELNSKMQLSSANSINIARLLPQSFYYAYAVSVLQKKGIEMPVFSVPSGNFGNLTGGLLAMKMGMPAKHFLAATNVNDVVPEYLKGDQFQPRDSVQTISNAMDVGNPSNFVRIKYLFGDSDSAIRDQITGYSYTDEETRETIREVFEKFSYLLCPHTAIGYRASKEYQTERGMKIPTVTLATAHPVKFRDVIETEINQEIDVPDRLKVWLEKEKKSTTIGCDFEGFKEFLINRA</sequence>
<dbReference type="InterPro" id="IPR004450">
    <property type="entry name" value="Thr_synthase-like"/>
</dbReference>
<dbReference type="InterPro" id="IPR051166">
    <property type="entry name" value="Threonine_Synthase"/>
</dbReference>
<dbReference type="PANTHER" id="PTHR42690:SF1">
    <property type="entry name" value="THREONINE SYNTHASE-LIKE 2"/>
    <property type="match status" value="1"/>
</dbReference>
<dbReference type="InterPro" id="IPR037158">
    <property type="entry name" value="Thr_synth_N_sf"/>
</dbReference>
<evidence type="ECO:0000259" key="12">
    <source>
        <dbReference type="Pfam" id="PF00291"/>
    </source>
</evidence>
<comment type="similarity">
    <text evidence="3">Belongs to the threonine synthase family.</text>
</comment>
<feature type="domain" description="Threonine synthase N-terminal" evidence="13">
    <location>
        <begin position="2"/>
        <end position="80"/>
    </location>
</feature>
<reference evidence="14" key="1">
    <citation type="submission" date="2022-01" db="EMBL/GenBank/DDBJ databases">
        <authorList>
            <person name="Wang Y."/>
        </authorList>
    </citation>
    <scope>NUCLEOTIDE SEQUENCE</scope>
    <source>
        <strain evidence="14">WB101</strain>
    </source>
</reference>
<comment type="caution">
    <text evidence="14">The sequence shown here is derived from an EMBL/GenBank/DDBJ whole genome shotgun (WGS) entry which is preliminary data.</text>
</comment>
<keyword evidence="15" id="KW-1185">Reference proteome</keyword>
<evidence type="ECO:0000256" key="3">
    <source>
        <dbReference type="ARBA" id="ARBA00005517"/>
    </source>
</evidence>
<dbReference type="EC" id="4.2.3.1" evidence="4 11"/>
<keyword evidence="7" id="KW-0791">Threonine biosynthesis</keyword>
<feature type="domain" description="Tryptophan synthase beta chain-like PALP" evidence="12">
    <location>
        <begin position="96"/>
        <end position="369"/>
    </location>
</feature>
<evidence type="ECO:0000313" key="15">
    <source>
        <dbReference type="Proteomes" id="UP001165366"/>
    </source>
</evidence>
<comment type="pathway">
    <text evidence="2">Amino-acid biosynthesis; L-threonine biosynthesis; L-threonine from L-aspartate: step 5/5.</text>
</comment>
<organism evidence="14 15">
    <name type="scientific">Rhodohalobacter sulfatireducens</name>
    <dbReference type="NCBI Taxonomy" id="2911366"/>
    <lineage>
        <taxon>Bacteria</taxon>
        <taxon>Pseudomonadati</taxon>
        <taxon>Balneolota</taxon>
        <taxon>Balneolia</taxon>
        <taxon>Balneolales</taxon>
        <taxon>Balneolaceae</taxon>
        <taxon>Rhodohalobacter</taxon>
    </lineage>
</organism>
<gene>
    <name evidence="14" type="primary">thrC</name>
    <name evidence="14" type="ORF">L6773_05180</name>
</gene>
<protein>
    <recommendedName>
        <fullName evidence="5 11">Threonine synthase</fullName>
        <ecNumber evidence="4 11">4.2.3.1</ecNumber>
    </recommendedName>
</protein>